<protein>
    <recommendedName>
        <fullName evidence="2">G5 domain-containing protein</fullName>
    </recommendedName>
</protein>
<dbReference type="AlphaFoldDB" id="A0A084JF63"/>
<dbReference type="InterPro" id="IPR010611">
    <property type="entry name" value="3D_dom"/>
</dbReference>
<organism evidence="3 4">
    <name type="scientific">Clostridium sulfidigenes</name>
    <dbReference type="NCBI Taxonomy" id="318464"/>
    <lineage>
        <taxon>Bacteria</taxon>
        <taxon>Bacillati</taxon>
        <taxon>Bacillota</taxon>
        <taxon>Clostridia</taxon>
        <taxon>Eubacteriales</taxon>
        <taxon>Clostridiaceae</taxon>
        <taxon>Clostridium</taxon>
    </lineage>
</organism>
<dbReference type="PANTHER" id="PTHR39160">
    <property type="entry name" value="CELL WALL-BINDING PROTEIN YOCH"/>
    <property type="match status" value="1"/>
</dbReference>
<keyword evidence="4" id="KW-1185">Reference proteome</keyword>
<dbReference type="eggNOG" id="COG3584">
    <property type="taxonomic scope" value="Bacteria"/>
</dbReference>
<dbReference type="GO" id="GO:0004553">
    <property type="term" value="F:hydrolase activity, hydrolyzing O-glycosyl compounds"/>
    <property type="evidence" value="ECO:0007669"/>
    <property type="project" value="InterPro"/>
</dbReference>
<feature type="domain" description="G5" evidence="2">
    <location>
        <begin position="149"/>
        <end position="229"/>
    </location>
</feature>
<name>A0A084JF63_9CLOT</name>
<dbReference type="GO" id="GO:0009254">
    <property type="term" value="P:peptidoglycan turnover"/>
    <property type="evidence" value="ECO:0007669"/>
    <property type="project" value="InterPro"/>
</dbReference>
<dbReference type="InterPro" id="IPR011098">
    <property type="entry name" value="G5_dom"/>
</dbReference>
<dbReference type="Gene3D" id="2.40.40.10">
    <property type="entry name" value="RlpA-like domain"/>
    <property type="match status" value="1"/>
</dbReference>
<dbReference type="SUPFAM" id="SSF50685">
    <property type="entry name" value="Barwin-like endoglucanases"/>
    <property type="match status" value="1"/>
</dbReference>
<dbReference type="EMBL" id="JPMD01000010">
    <property type="protein sequence ID" value="KEZ87597.1"/>
    <property type="molecule type" value="Genomic_DNA"/>
</dbReference>
<dbReference type="InterPro" id="IPR036908">
    <property type="entry name" value="RlpA-like_sf"/>
</dbReference>
<proteinExistence type="predicted"/>
<dbReference type="Proteomes" id="UP000028542">
    <property type="component" value="Unassembled WGS sequence"/>
</dbReference>
<dbReference type="InterPro" id="IPR051933">
    <property type="entry name" value="Resuscitation_pf_RpfB"/>
</dbReference>
<dbReference type="Pfam" id="PF06725">
    <property type="entry name" value="3D"/>
    <property type="match status" value="1"/>
</dbReference>
<evidence type="ECO:0000259" key="2">
    <source>
        <dbReference type="PROSITE" id="PS51109"/>
    </source>
</evidence>
<dbReference type="Pfam" id="PF07501">
    <property type="entry name" value="G5"/>
    <property type="match status" value="1"/>
</dbReference>
<dbReference type="RefSeq" id="WP_035130848.1">
    <property type="nucleotide sequence ID" value="NZ_JPMD01000010.1"/>
</dbReference>
<evidence type="ECO:0000256" key="1">
    <source>
        <dbReference type="ARBA" id="ARBA00022729"/>
    </source>
</evidence>
<dbReference type="STRING" id="318464.IO99_04840"/>
<dbReference type="SMART" id="SM01208">
    <property type="entry name" value="G5"/>
    <property type="match status" value="1"/>
</dbReference>
<dbReference type="eggNOG" id="COG3583">
    <property type="taxonomic scope" value="Bacteria"/>
</dbReference>
<dbReference type="GO" id="GO:0019867">
    <property type="term" value="C:outer membrane"/>
    <property type="evidence" value="ECO:0007669"/>
    <property type="project" value="InterPro"/>
</dbReference>
<dbReference type="Gene3D" id="2.20.230.10">
    <property type="entry name" value="Resuscitation-promoting factor rpfb"/>
    <property type="match status" value="1"/>
</dbReference>
<comment type="caution">
    <text evidence="3">The sequence shown here is derived from an EMBL/GenBank/DDBJ whole genome shotgun (WGS) entry which is preliminary data.</text>
</comment>
<gene>
    <name evidence="3" type="ORF">IO99_04840</name>
</gene>
<dbReference type="InterPro" id="IPR007137">
    <property type="entry name" value="DUF348"/>
</dbReference>
<accession>A0A084JF63</accession>
<dbReference type="PANTHER" id="PTHR39160:SF4">
    <property type="entry name" value="RESUSCITATION-PROMOTING FACTOR RPFB"/>
    <property type="match status" value="1"/>
</dbReference>
<evidence type="ECO:0000313" key="3">
    <source>
        <dbReference type="EMBL" id="KEZ87597.1"/>
    </source>
</evidence>
<dbReference type="CDD" id="cd22786">
    <property type="entry name" value="DPBB_YuiC-like"/>
    <property type="match status" value="1"/>
</dbReference>
<sequence>MMIKFKDKLKSNFSIWPKTVFVVVLILLSAAVTIWGLRNTVEVVVDGQKVEITTLSKNLKTILENNGITVAQKDKISVELDSEVNDGDIIYINKAVDVEVVVDGKNLSIASAEKTVEDMLEAENIKISQEDKIVPSMDENLQAGMTVEVTRVKKKLLKEVQPIAFETETRKNSELNQGVEKVVQKGSKGKRTITTEVVYENGKEVNRRVVKEVVSKNPINKIIDIGTLAVVRPSRGGNVKDFAYSSMISCVSTAYTSDRGDSGTITATGTTVRRNPNGYSTVAVDPRVIPLGTKLYIEGYGLAIAEDTGGAIIGNKVDVYVNSYDEAVNWGRRQVNVYILK</sequence>
<evidence type="ECO:0000313" key="4">
    <source>
        <dbReference type="Proteomes" id="UP000028542"/>
    </source>
</evidence>
<reference evidence="3 4" key="1">
    <citation type="submission" date="2014-07" db="EMBL/GenBank/DDBJ databases">
        <title>Draft genome of Clostridium sulfidigenes 113A isolated from sediments associated with methane hydrate from Krishna Godavari basin.</title>
        <authorList>
            <person name="Honkalas V.S."/>
            <person name="Dabir A.P."/>
            <person name="Arora P."/>
            <person name="Dhakephalkar P.K."/>
        </authorList>
    </citation>
    <scope>NUCLEOTIDE SEQUENCE [LARGE SCALE GENOMIC DNA]</scope>
    <source>
        <strain evidence="3 4">113A</strain>
    </source>
</reference>
<dbReference type="PROSITE" id="PS51109">
    <property type="entry name" value="G5"/>
    <property type="match status" value="1"/>
</dbReference>
<keyword evidence="1" id="KW-0732">Signal</keyword>
<dbReference type="Pfam" id="PF03990">
    <property type="entry name" value="DUF348"/>
    <property type="match status" value="2"/>
</dbReference>